<evidence type="ECO:0000256" key="7">
    <source>
        <dbReference type="ARBA" id="ARBA00023237"/>
    </source>
</evidence>
<keyword evidence="5 9" id="KW-0798">TonB box</keyword>
<dbReference type="InterPro" id="IPR037066">
    <property type="entry name" value="Plug_dom_sf"/>
</dbReference>
<evidence type="ECO:0000256" key="3">
    <source>
        <dbReference type="ARBA" id="ARBA00022452"/>
    </source>
</evidence>
<keyword evidence="2 8" id="KW-0813">Transport</keyword>
<feature type="domain" description="TonB-dependent receptor plug" evidence="12">
    <location>
        <begin position="46"/>
        <end position="167"/>
    </location>
</feature>
<dbReference type="PROSITE" id="PS52016">
    <property type="entry name" value="TONB_DEPENDENT_REC_3"/>
    <property type="match status" value="1"/>
</dbReference>
<dbReference type="EMBL" id="JACU01000004">
    <property type="protein sequence ID" value="KMS56281.1"/>
    <property type="molecule type" value="Genomic_DNA"/>
</dbReference>
<evidence type="ECO:0000256" key="9">
    <source>
        <dbReference type="RuleBase" id="RU003357"/>
    </source>
</evidence>
<evidence type="ECO:0000256" key="1">
    <source>
        <dbReference type="ARBA" id="ARBA00004571"/>
    </source>
</evidence>
<evidence type="ECO:0000259" key="11">
    <source>
        <dbReference type="Pfam" id="PF00593"/>
    </source>
</evidence>
<dbReference type="InterPro" id="IPR039426">
    <property type="entry name" value="TonB-dep_rcpt-like"/>
</dbReference>
<comment type="similarity">
    <text evidence="8 9">Belongs to the TonB-dependent receptor family.</text>
</comment>
<dbReference type="PATRIC" id="fig|1114963.3.peg.1846"/>
<sequence>MAVIAISLSTTPTQAQDIGQGPAAEGEAAPQDQIVVIGSRRQDRTVADSTVPVDVIGGAALTQSGYTDTARVLNQLVPSFNFPQPSITDGTDALRPATLRGLSPDQTLVLVNGKRRHTSALLNINGSVGRGSAAVDLNTIPTIAIERIEVLRDGASSQYGSDAIAGVINIQLRKSAGMHASATWGKYVTTMDGVANYGGVVTGANGQPALDANAGAGGVYQLAPGGKRKRRDGESLTLATNIGLPVGDAGYLNFTAQYQDKDPTNRSGADPRQQYTSVGGLADPRELTVNRFNHRYGDPGTTDYNFFLNGGYELSPDVEFYAFGSYGIRDAESAGFFRRPNDARNRDFSASATSFVPYYPEGFLPLIVSTIEDVSAAGGFKGNVDGWNYDASLAYGHNSFHFFVEDSFNVSYGSEASQQRFDAGKLSFGQTTANLDLQKSFDVGFTDLSVAFGGEYRNENFRIQAGDPQSYLGGPYAGPPFNGAAGAQVFPGFRPSNEVDASRDSFAGYLELEGDFANILTLQLAGRYEHFSDFGDTVNGKAAARLEPVDGIALRGSISTGFRAPSLHQQYYATTSTNNVNGTLVEIGTFPVSDPVAIALGSQPLDPEKSLNLSGGVTFSLIHGLSITADYYNIKIKDRIVVTENLQGAQVVSLLQGAGFNNITSARFFVNGIDTRTQGVEVVGTYRVPDMGFGRLSLTAGYNYNKTKITDYAELTSLPGLTLFGRQESLRLTRGQPRDKINVGLDWDYDIVGLTARANRYGKVLAPGADAARDQELGRQWIADLELRIKPTQQLELAVGANNIFDSYPDTVYAGLQNGQNYGLNGYFIPYSAFSPAGFNGRFLYGRVSVNF</sequence>
<feature type="region of interest" description="Disordered" evidence="10">
    <location>
        <begin position="259"/>
        <end position="278"/>
    </location>
</feature>
<dbReference type="Proteomes" id="UP000052268">
    <property type="component" value="Unassembled WGS sequence"/>
</dbReference>
<evidence type="ECO:0000313" key="14">
    <source>
        <dbReference type="Proteomes" id="UP000052268"/>
    </source>
</evidence>
<evidence type="ECO:0000313" key="13">
    <source>
        <dbReference type="EMBL" id="KMS56281.1"/>
    </source>
</evidence>
<dbReference type="InterPro" id="IPR000531">
    <property type="entry name" value="Beta-barrel_TonB"/>
</dbReference>
<organism evidence="13 14">
    <name type="scientific">Novosphingobium barchaimii LL02</name>
    <dbReference type="NCBI Taxonomy" id="1114963"/>
    <lineage>
        <taxon>Bacteria</taxon>
        <taxon>Pseudomonadati</taxon>
        <taxon>Pseudomonadota</taxon>
        <taxon>Alphaproteobacteria</taxon>
        <taxon>Sphingomonadales</taxon>
        <taxon>Sphingomonadaceae</taxon>
        <taxon>Novosphingobium</taxon>
    </lineage>
</organism>
<name>A0A0J7XX69_9SPHN</name>
<dbReference type="CDD" id="cd01347">
    <property type="entry name" value="ligand_gated_channel"/>
    <property type="match status" value="1"/>
</dbReference>
<keyword evidence="7 8" id="KW-0998">Cell outer membrane</keyword>
<comment type="caution">
    <text evidence="13">The sequence shown here is derived from an EMBL/GenBank/DDBJ whole genome shotgun (WGS) entry which is preliminary data.</text>
</comment>
<evidence type="ECO:0000256" key="6">
    <source>
        <dbReference type="ARBA" id="ARBA00023136"/>
    </source>
</evidence>
<feature type="domain" description="TonB-dependent receptor-like beta-barrel" evidence="11">
    <location>
        <begin position="345"/>
        <end position="804"/>
    </location>
</feature>
<dbReference type="SUPFAM" id="SSF56935">
    <property type="entry name" value="Porins"/>
    <property type="match status" value="1"/>
</dbReference>
<evidence type="ECO:0000256" key="10">
    <source>
        <dbReference type="SAM" id="MobiDB-lite"/>
    </source>
</evidence>
<dbReference type="PANTHER" id="PTHR47234">
    <property type="match status" value="1"/>
</dbReference>
<comment type="subcellular location">
    <subcellularLocation>
        <location evidence="1 8">Cell outer membrane</location>
        <topology evidence="1 8">Multi-pass membrane protein</topology>
    </subcellularLocation>
</comment>
<protein>
    <submittedName>
        <fullName evidence="13">Ligand-gated channel</fullName>
    </submittedName>
</protein>
<dbReference type="Gene3D" id="2.40.170.20">
    <property type="entry name" value="TonB-dependent receptor, beta-barrel domain"/>
    <property type="match status" value="1"/>
</dbReference>
<dbReference type="GO" id="GO:0009279">
    <property type="term" value="C:cell outer membrane"/>
    <property type="evidence" value="ECO:0007669"/>
    <property type="project" value="UniProtKB-SubCell"/>
</dbReference>
<evidence type="ECO:0000256" key="8">
    <source>
        <dbReference type="PROSITE-ProRule" id="PRU01360"/>
    </source>
</evidence>
<dbReference type="InterPro" id="IPR012910">
    <property type="entry name" value="Plug_dom"/>
</dbReference>
<reference evidence="13 14" key="1">
    <citation type="journal article" date="2015" name="G3 (Bethesda)">
        <title>Insights into Ongoing Evolution of the Hexachlorocyclohexane Catabolic Pathway from Comparative Genomics of Ten Sphingomonadaceae Strains.</title>
        <authorList>
            <person name="Pearce S.L."/>
            <person name="Oakeshott J.G."/>
            <person name="Pandey G."/>
        </authorList>
    </citation>
    <scope>NUCLEOTIDE SEQUENCE [LARGE SCALE GENOMIC DNA]</scope>
    <source>
        <strain evidence="13 14">LL02</strain>
    </source>
</reference>
<dbReference type="Gene3D" id="2.170.130.10">
    <property type="entry name" value="TonB-dependent receptor, plug domain"/>
    <property type="match status" value="1"/>
</dbReference>
<evidence type="ECO:0000256" key="5">
    <source>
        <dbReference type="ARBA" id="ARBA00023077"/>
    </source>
</evidence>
<keyword evidence="14" id="KW-1185">Reference proteome</keyword>
<keyword evidence="3 8" id="KW-1134">Transmembrane beta strand</keyword>
<gene>
    <name evidence="13" type="ORF">V474_15105</name>
</gene>
<dbReference type="PANTHER" id="PTHR47234:SF3">
    <property type="entry name" value="SECRETIN_TONB SHORT N-TERMINAL DOMAIN-CONTAINING PROTEIN"/>
    <property type="match status" value="1"/>
</dbReference>
<accession>A0A0J7XX69</accession>
<keyword evidence="4 8" id="KW-0812">Transmembrane</keyword>
<dbReference type="Pfam" id="PF00593">
    <property type="entry name" value="TonB_dep_Rec_b-barrel"/>
    <property type="match status" value="1"/>
</dbReference>
<dbReference type="InterPro" id="IPR036942">
    <property type="entry name" value="Beta-barrel_TonB_sf"/>
</dbReference>
<dbReference type="Pfam" id="PF07715">
    <property type="entry name" value="Plug"/>
    <property type="match status" value="1"/>
</dbReference>
<evidence type="ECO:0000256" key="4">
    <source>
        <dbReference type="ARBA" id="ARBA00022692"/>
    </source>
</evidence>
<evidence type="ECO:0000259" key="12">
    <source>
        <dbReference type="Pfam" id="PF07715"/>
    </source>
</evidence>
<proteinExistence type="inferred from homology"/>
<keyword evidence="6 8" id="KW-0472">Membrane</keyword>
<evidence type="ECO:0000256" key="2">
    <source>
        <dbReference type="ARBA" id="ARBA00022448"/>
    </source>
</evidence>
<dbReference type="AlphaFoldDB" id="A0A0J7XX69"/>